<dbReference type="RefSeq" id="WP_284378505.1">
    <property type="nucleotide sequence ID" value="NZ_BSNN01000004.1"/>
</dbReference>
<organism evidence="2 3">
    <name type="scientific">Amylibacter marinus</name>
    <dbReference type="NCBI Taxonomy" id="1475483"/>
    <lineage>
        <taxon>Bacteria</taxon>
        <taxon>Pseudomonadati</taxon>
        <taxon>Pseudomonadota</taxon>
        <taxon>Alphaproteobacteria</taxon>
        <taxon>Rhodobacterales</taxon>
        <taxon>Paracoccaceae</taxon>
        <taxon>Amylibacter</taxon>
    </lineage>
</organism>
<name>A0ABQ5VWA5_9RHOB</name>
<dbReference type="Proteomes" id="UP001156694">
    <property type="component" value="Unassembled WGS sequence"/>
</dbReference>
<evidence type="ECO:0000313" key="3">
    <source>
        <dbReference type="Proteomes" id="UP001156694"/>
    </source>
</evidence>
<keyword evidence="3" id="KW-1185">Reference proteome</keyword>
<evidence type="ECO:0000313" key="2">
    <source>
        <dbReference type="EMBL" id="GLQ35712.1"/>
    </source>
</evidence>
<dbReference type="InterPro" id="IPR014922">
    <property type="entry name" value="YdhG-like"/>
</dbReference>
<accession>A0ABQ5VWA5</accession>
<feature type="domain" description="YdhG-like" evidence="1">
    <location>
        <begin position="20"/>
        <end position="118"/>
    </location>
</feature>
<comment type="caution">
    <text evidence="2">The sequence shown here is derived from an EMBL/GenBank/DDBJ whole genome shotgun (WGS) entry which is preliminary data.</text>
</comment>
<dbReference type="Pfam" id="PF08818">
    <property type="entry name" value="DUF1801"/>
    <property type="match status" value="1"/>
</dbReference>
<dbReference type="SUPFAM" id="SSF159888">
    <property type="entry name" value="YdhG-like"/>
    <property type="match status" value="1"/>
</dbReference>
<proteinExistence type="predicted"/>
<reference evidence="3" key="1">
    <citation type="journal article" date="2019" name="Int. J. Syst. Evol. Microbiol.">
        <title>The Global Catalogue of Microorganisms (GCM) 10K type strain sequencing project: providing services to taxonomists for standard genome sequencing and annotation.</title>
        <authorList>
            <consortium name="The Broad Institute Genomics Platform"/>
            <consortium name="The Broad Institute Genome Sequencing Center for Infectious Disease"/>
            <person name="Wu L."/>
            <person name="Ma J."/>
        </authorList>
    </citation>
    <scope>NUCLEOTIDE SEQUENCE [LARGE SCALE GENOMIC DNA]</scope>
    <source>
        <strain evidence="3">NBRC 110140</strain>
    </source>
</reference>
<sequence length="122" mass="13535">MQPPFTDDEIRKSFDALPADALELRALIYRTADDIGDVTENLRWGQPSYSTPQATPLRIGAPKTGGFALYAHCQSSVIPTFAQTFGAEFDIQGTRAVHFQSAADLQPEKLRLLIRHALTYRA</sequence>
<evidence type="ECO:0000259" key="1">
    <source>
        <dbReference type="Pfam" id="PF08818"/>
    </source>
</evidence>
<protein>
    <recommendedName>
        <fullName evidence="1">YdhG-like domain-containing protein</fullName>
    </recommendedName>
</protein>
<gene>
    <name evidence="2" type="ORF">GCM10007939_19950</name>
</gene>
<dbReference type="EMBL" id="BSNN01000004">
    <property type="protein sequence ID" value="GLQ35712.1"/>
    <property type="molecule type" value="Genomic_DNA"/>
</dbReference>